<evidence type="ECO:0000313" key="2">
    <source>
        <dbReference type="Proteomes" id="UP000194236"/>
    </source>
</evidence>
<reference evidence="1 2" key="1">
    <citation type="submission" date="2017-03" db="EMBL/GenBank/DDBJ databases">
        <title>Genome Survey of Euroglyphus maynei.</title>
        <authorList>
            <person name="Arlian L.G."/>
            <person name="Morgan M.S."/>
            <person name="Rider S.D."/>
        </authorList>
    </citation>
    <scope>NUCLEOTIDE SEQUENCE [LARGE SCALE GENOMIC DNA]</scope>
    <source>
        <strain evidence="1">Arlian Lab</strain>
        <tissue evidence="1">Whole body</tissue>
    </source>
</reference>
<dbReference type="InterPro" id="IPR036291">
    <property type="entry name" value="NAD(P)-bd_dom_sf"/>
</dbReference>
<dbReference type="EMBL" id="MUJZ01028088">
    <property type="protein sequence ID" value="OTF78401.1"/>
    <property type="molecule type" value="Genomic_DNA"/>
</dbReference>
<dbReference type="AlphaFoldDB" id="A0A1Y3BBX7"/>
<name>A0A1Y3BBX7_EURMA</name>
<dbReference type="Proteomes" id="UP000194236">
    <property type="component" value="Unassembled WGS sequence"/>
</dbReference>
<organism evidence="1 2">
    <name type="scientific">Euroglyphus maynei</name>
    <name type="common">Mayne's house dust mite</name>
    <dbReference type="NCBI Taxonomy" id="6958"/>
    <lineage>
        <taxon>Eukaryota</taxon>
        <taxon>Metazoa</taxon>
        <taxon>Ecdysozoa</taxon>
        <taxon>Arthropoda</taxon>
        <taxon>Chelicerata</taxon>
        <taxon>Arachnida</taxon>
        <taxon>Acari</taxon>
        <taxon>Acariformes</taxon>
        <taxon>Sarcoptiformes</taxon>
        <taxon>Astigmata</taxon>
        <taxon>Psoroptidia</taxon>
        <taxon>Analgoidea</taxon>
        <taxon>Pyroglyphidae</taxon>
        <taxon>Pyroglyphinae</taxon>
        <taxon>Euroglyphus</taxon>
    </lineage>
</organism>
<dbReference type="SUPFAM" id="SSF51735">
    <property type="entry name" value="NAD(P)-binding Rossmann-fold domains"/>
    <property type="match status" value="1"/>
</dbReference>
<comment type="caution">
    <text evidence="1">The sequence shown here is derived from an EMBL/GenBank/DDBJ whole genome shotgun (WGS) entry which is preliminary data.</text>
</comment>
<dbReference type="Gene3D" id="3.40.50.720">
    <property type="entry name" value="NAD(P)-binding Rossmann-like Domain"/>
    <property type="match status" value="1"/>
</dbReference>
<dbReference type="OrthoDB" id="276721at2759"/>
<proteinExistence type="predicted"/>
<keyword evidence="2" id="KW-1185">Reference proteome</keyword>
<accession>A0A1Y3BBX7</accession>
<evidence type="ECO:0000313" key="1">
    <source>
        <dbReference type="EMBL" id="OTF78401.1"/>
    </source>
</evidence>
<gene>
    <name evidence="1" type="ORF">BLA29_010567</name>
</gene>
<protein>
    <submittedName>
        <fullName evidence="1">Uncharacterized protein</fullName>
    </submittedName>
</protein>
<sequence>MSNTNIRKVLIGILLSNSKIHNEYYLHLYIAGGSGFIGSVLKQQLQKHGFETCIVSRMPRPDSITWVSVIMNHFLKFQLFRNLN</sequence>